<keyword evidence="1" id="KW-0732">Signal</keyword>
<protein>
    <recommendedName>
        <fullName evidence="2">Ice-binding protein C-terminal domain-containing protein</fullName>
    </recommendedName>
</protein>
<dbReference type="Pfam" id="PF07589">
    <property type="entry name" value="PEP-CTERM"/>
    <property type="match status" value="1"/>
</dbReference>
<name>A0A0J8H1H2_9ALTE</name>
<evidence type="ECO:0000259" key="2">
    <source>
        <dbReference type="Pfam" id="PF07589"/>
    </source>
</evidence>
<organism evidence="3 4">
    <name type="scientific">Catenovulum maritimum</name>
    <dbReference type="NCBI Taxonomy" id="1513271"/>
    <lineage>
        <taxon>Bacteria</taxon>
        <taxon>Pseudomonadati</taxon>
        <taxon>Pseudomonadota</taxon>
        <taxon>Gammaproteobacteria</taxon>
        <taxon>Alteromonadales</taxon>
        <taxon>Alteromonadaceae</taxon>
        <taxon>Catenovulum</taxon>
    </lineage>
</organism>
<dbReference type="Proteomes" id="UP000037600">
    <property type="component" value="Unassembled WGS sequence"/>
</dbReference>
<dbReference type="AlphaFoldDB" id="A0A0J8H1H2"/>
<dbReference type="OrthoDB" id="9848855at2"/>
<evidence type="ECO:0000313" key="3">
    <source>
        <dbReference type="EMBL" id="KMT66873.1"/>
    </source>
</evidence>
<reference evidence="3 4" key="1">
    <citation type="submission" date="2015-04" db="EMBL/GenBank/DDBJ databases">
        <title>Draft Genome Sequence of the Novel Agar-Digesting Marine Bacterium Q1.</title>
        <authorList>
            <person name="Li Y."/>
            <person name="Li D."/>
            <person name="Chen G."/>
            <person name="Du Z."/>
        </authorList>
    </citation>
    <scope>NUCLEOTIDE SEQUENCE [LARGE SCALE GENOMIC DNA]</scope>
    <source>
        <strain evidence="3 4">Q1</strain>
    </source>
</reference>
<dbReference type="InterPro" id="IPR013424">
    <property type="entry name" value="Ice-binding_C"/>
</dbReference>
<gene>
    <name evidence="3" type="ORF">XM47_01850</name>
</gene>
<dbReference type="RefSeq" id="WP_048688744.1">
    <property type="nucleotide sequence ID" value="NZ_KQ130482.1"/>
</dbReference>
<dbReference type="EMBL" id="LAZL01000002">
    <property type="protein sequence ID" value="KMT66873.1"/>
    <property type="molecule type" value="Genomic_DNA"/>
</dbReference>
<proteinExistence type="predicted"/>
<feature type="domain" description="Ice-binding protein C-terminal" evidence="2">
    <location>
        <begin position="166"/>
        <end position="186"/>
    </location>
</feature>
<keyword evidence="4" id="KW-1185">Reference proteome</keyword>
<evidence type="ECO:0000313" key="4">
    <source>
        <dbReference type="Proteomes" id="UP000037600"/>
    </source>
</evidence>
<feature type="chain" id="PRO_5005299153" description="Ice-binding protein C-terminal domain-containing protein" evidence="1">
    <location>
        <begin position="20"/>
        <end position="189"/>
    </location>
</feature>
<feature type="signal peptide" evidence="1">
    <location>
        <begin position="1"/>
        <end position="19"/>
    </location>
</feature>
<dbReference type="PATRIC" id="fig|1513271.3.peg.390"/>
<sequence length="189" mass="20708">MKKLYMLSMLSLFSFQSNAGLMLDSDASTYEIGDTININLSYDAGVPLGGLLDMNFDALTYFTFSEDTASFDIESLPAQYANADPFAFTDYDAIFDEWTYSLSTYGLEAPFAATDTVLDLGTLSFIANDLGSFSFNVSEFGLYDWYGFEETEFSLSHSVNIVASEVPEPSTLAIFGLALAGLARSRQKA</sequence>
<evidence type="ECO:0000256" key="1">
    <source>
        <dbReference type="SAM" id="SignalP"/>
    </source>
</evidence>
<dbReference type="NCBIfam" id="TIGR02595">
    <property type="entry name" value="PEP_CTERM"/>
    <property type="match status" value="1"/>
</dbReference>
<comment type="caution">
    <text evidence="3">The sequence shown here is derived from an EMBL/GenBank/DDBJ whole genome shotgun (WGS) entry which is preliminary data.</text>
</comment>
<accession>A0A0J8H1H2</accession>